<accession>A0A1A6HCC8</accession>
<organism evidence="2 3">
    <name type="scientific">Neotoma lepida</name>
    <name type="common">Desert woodrat</name>
    <dbReference type="NCBI Taxonomy" id="56216"/>
    <lineage>
        <taxon>Eukaryota</taxon>
        <taxon>Metazoa</taxon>
        <taxon>Chordata</taxon>
        <taxon>Craniata</taxon>
        <taxon>Vertebrata</taxon>
        <taxon>Euteleostomi</taxon>
        <taxon>Mammalia</taxon>
        <taxon>Eutheria</taxon>
        <taxon>Euarchontoglires</taxon>
        <taxon>Glires</taxon>
        <taxon>Rodentia</taxon>
        <taxon>Myomorpha</taxon>
        <taxon>Muroidea</taxon>
        <taxon>Cricetidae</taxon>
        <taxon>Neotominae</taxon>
        <taxon>Neotoma</taxon>
    </lineage>
</organism>
<dbReference type="EMBL" id="LZPO01040197">
    <property type="protein sequence ID" value="OBS75287.1"/>
    <property type="molecule type" value="Genomic_DNA"/>
</dbReference>
<evidence type="ECO:0000313" key="2">
    <source>
        <dbReference type="EMBL" id="OBS75287.1"/>
    </source>
</evidence>
<name>A0A1A6HCC8_NEOLE</name>
<proteinExistence type="predicted"/>
<dbReference type="AlphaFoldDB" id="A0A1A6HCC8"/>
<feature type="non-terminal residue" evidence="2">
    <location>
        <position position="1"/>
    </location>
</feature>
<gene>
    <name evidence="2" type="ORF">A6R68_14175</name>
</gene>
<dbReference type="Proteomes" id="UP000092124">
    <property type="component" value="Unassembled WGS sequence"/>
</dbReference>
<protein>
    <submittedName>
        <fullName evidence="2">Uncharacterized protein</fullName>
    </submittedName>
</protein>
<comment type="caution">
    <text evidence="2">The sequence shown here is derived from an EMBL/GenBank/DDBJ whole genome shotgun (WGS) entry which is preliminary data.</text>
</comment>
<feature type="region of interest" description="Disordered" evidence="1">
    <location>
        <begin position="104"/>
        <end position="128"/>
    </location>
</feature>
<keyword evidence="3" id="KW-1185">Reference proteome</keyword>
<feature type="non-terminal residue" evidence="2">
    <location>
        <position position="128"/>
    </location>
</feature>
<reference evidence="2 3" key="1">
    <citation type="submission" date="2016-06" db="EMBL/GenBank/DDBJ databases">
        <title>The Draft Genome Sequence and Annotation of the Desert Woodrat Neotoma lepida.</title>
        <authorList>
            <person name="Campbell M."/>
            <person name="Oakeson K.F."/>
            <person name="Yandell M."/>
            <person name="Halpert J.R."/>
            <person name="Dearing D."/>
        </authorList>
    </citation>
    <scope>NUCLEOTIDE SEQUENCE [LARGE SCALE GENOMIC DNA]</scope>
    <source>
        <strain evidence="2">417</strain>
        <tissue evidence="2">Liver</tissue>
    </source>
</reference>
<evidence type="ECO:0000313" key="3">
    <source>
        <dbReference type="Proteomes" id="UP000092124"/>
    </source>
</evidence>
<evidence type="ECO:0000256" key="1">
    <source>
        <dbReference type="SAM" id="MobiDB-lite"/>
    </source>
</evidence>
<sequence length="128" mass="14526">SSLSKCQTITSRTLLTGGSSYTRGQHLCGVQLRALTYLFWEQGDEVSLELGLYHLHHMLHFCQLAHLKPAASLVHSSSTKEGSDTFTTLEMFQYKLIQKTRVSMSEQRNSVTRDHGQRTCLQQPLKRS</sequence>